<evidence type="ECO:0000313" key="13">
    <source>
        <dbReference type="Proteomes" id="UP000321595"/>
    </source>
</evidence>
<evidence type="ECO:0000256" key="1">
    <source>
        <dbReference type="ARBA" id="ARBA00001946"/>
    </source>
</evidence>
<keyword evidence="3 10" id="KW-0132">Cell division</keyword>
<dbReference type="HAMAP" id="MF_00321">
    <property type="entry name" value="GTPase_EngB"/>
    <property type="match status" value="1"/>
</dbReference>
<keyword evidence="7 10" id="KW-0342">GTP-binding</keyword>
<evidence type="ECO:0000259" key="11">
    <source>
        <dbReference type="PROSITE" id="PS51706"/>
    </source>
</evidence>
<dbReference type="InterPro" id="IPR030393">
    <property type="entry name" value="G_ENGB_dom"/>
</dbReference>
<dbReference type="CDD" id="cd01876">
    <property type="entry name" value="YihA_EngB"/>
    <property type="match status" value="1"/>
</dbReference>
<accession>A0A5B8XKZ1</accession>
<dbReference type="InterPro" id="IPR019987">
    <property type="entry name" value="GTP-bd_ribosome_bio_YsxC"/>
</dbReference>
<dbReference type="PANTHER" id="PTHR11649:SF13">
    <property type="entry name" value="ENGB-TYPE G DOMAIN-CONTAINING PROTEIN"/>
    <property type="match status" value="1"/>
</dbReference>
<dbReference type="Pfam" id="PF01926">
    <property type="entry name" value="MMR_HSR1"/>
    <property type="match status" value="1"/>
</dbReference>
<name>A0A5B8XKZ1_9DELT</name>
<feature type="domain" description="EngB-type G" evidence="11">
    <location>
        <begin position="22"/>
        <end position="194"/>
    </location>
</feature>
<keyword evidence="8 10" id="KW-0717">Septation</keyword>
<evidence type="ECO:0000256" key="5">
    <source>
        <dbReference type="ARBA" id="ARBA00022741"/>
    </source>
</evidence>
<dbReference type="GO" id="GO:0005525">
    <property type="term" value="F:GTP binding"/>
    <property type="evidence" value="ECO:0007669"/>
    <property type="project" value="UniProtKB-UniRule"/>
</dbReference>
<dbReference type="RefSeq" id="WP_146956593.1">
    <property type="nucleotide sequence ID" value="NZ_CP042467.1"/>
</dbReference>
<comment type="cofactor">
    <cofactor evidence="1">
        <name>Mg(2+)</name>
        <dbReference type="ChEBI" id="CHEBI:18420"/>
    </cofactor>
</comment>
<evidence type="ECO:0000256" key="9">
    <source>
        <dbReference type="ARBA" id="ARBA00023306"/>
    </source>
</evidence>
<evidence type="ECO:0000256" key="8">
    <source>
        <dbReference type="ARBA" id="ARBA00023210"/>
    </source>
</evidence>
<protein>
    <recommendedName>
        <fullName evidence="10">Probable GTP-binding protein EngB</fullName>
    </recommendedName>
</protein>
<evidence type="ECO:0000256" key="3">
    <source>
        <dbReference type="ARBA" id="ARBA00022618"/>
    </source>
</evidence>
<dbReference type="InterPro" id="IPR027417">
    <property type="entry name" value="P-loop_NTPase"/>
</dbReference>
<keyword evidence="13" id="KW-1185">Reference proteome</keyword>
<evidence type="ECO:0000256" key="2">
    <source>
        <dbReference type="ARBA" id="ARBA00009638"/>
    </source>
</evidence>
<evidence type="ECO:0000256" key="10">
    <source>
        <dbReference type="HAMAP-Rule" id="MF_00321"/>
    </source>
</evidence>
<dbReference type="GO" id="GO:0000917">
    <property type="term" value="P:division septum assembly"/>
    <property type="evidence" value="ECO:0007669"/>
    <property type="project" value="UniProtKB-KW"/>
</dbReference>
<keyword evidence="5 10" id="KW-0547">Nucleotide-binding</keyword>
<dbReference type="GO" id="GO:0046872">
    <property type="term" value="F:metal ion binding"/>
    <property type="evidence" value="ECO:0007669"/>
    <property type="project" value="UniProtKB-KW"/>
</dbReference>
<keyword evidence="6" id="KW-0460">Magnesium</keyword>
<dbReference type="NCBIfam" id="TIGR03598">
    <property type="entry name" value="GTPase_YsxC"/>
    <property type="match status" value="1"/>
</dbReference>
<organism evidence="12 13">
    <name type="scientific">Microvenator marinus</name>
    <dbReference type="NCBI Taxonomy" id="2600177"/>
    <lineage>
        <taxon>Bacteria</taxon>
        <taxon>Deltaproteobacteria</taxon>
        <taxon>Bradymonadales</taxon>
        <taxon>Microvenatoraceae</taxon>
        <taxon>Microvenator</taxon>
    </lineage>
</organism>
<dbReference type="AlphaFoldDB" id="A0A5B8XKZ1"/>
<dbReference type="InterPro" id="IPR006073">
    <property type="entry name" value="GTP-bd"/>
</dbReference>
<dbReference type="PROSITE" id="PS51706">
    <property type="entry name" value="G_ENGB"/>
    <property type="match status" value="1"/>
</dbReference>
<dbReference type="Gene3D" id="3.40.50.300">
    <property type="entry name" value="P-loop containing nucleotide triphosphate hydrolases"/>
    <property type="match status" value="1"/>
</dbReference>
<proteinExistence type="inferred from homology"/>
<comment type="similarity">
    <text evidence="2 10">Belongs to the TRAFAC class TrmE-Era-EngA-EngB-Septin-like GTPase superfamily. EngB GTPase family.</text>
</comment>
<sequence length="200" mass="22261">MKILKAEFIKSGTKASHWPELDWPEIAVAGKSNVGKSSMINCLVERKKLVKTSGTPGHTQTINFFNVNDCLSLVDLPGYGFAKVAKSERATWGAMINGYLSSRPQLLGLVVIMDIRRGVDEDDMQLIHACANLGIQPILVFTKADKFSRNQQFKRRQEISKEIGEAADSLLIFSAKNGQGREELWDRIQQLTQIEDPGAK</sequence>
<keyword evidence="9 10" id="KW-0131">Cell cycle</keyword>
<dbReference type="Proteomes" id="UP000321595">
    <property type="component" value="Chromosome"/>
</dbReference>
<dbReference type="GO" id="GO:0005829">
    <property type="term" value="C:cytosol"/>
    <property type="evidence" value="ECO:0007669"/>
    <property type="project" value="TreeGrafter"/>
</dbReference>
<comment type="function">
    <text evidence="10">Necessary for normal cell division and for the maintenance of normal septation.</text>
</comment>
<dbReference type="EMBL" id="CP042467">
    <property type="protein sequence ID" value="QED25747.1"/>
    <property type="molecule type" value="Genomic_DNA"/>
</dbReference>
<dbReference type="SUPFAM" id="SSF52540">
    <property type="entry name" value="P-loop containing nucleoside triphosphate hydrolases"/>
    <property type="match status" value="1"/>
</dbReference>
<evidence type="ECO:0000313" key="12">
    <source>
        <dbReference type="EMBL" id="QED25747.1"/>
    </source>
</evidence>
<evidence type="ECO:0000256" key="6">
    <source>
        <dbReference type="ARBA" id="ARBA00022842"/>
    </source>
</evidence>
<keyword evidence="4" id="KW-0479">Metal-binding</keyword>
<reference evidence="12 13" key="1">
    <citation type="submission" date="2019-08" db="EMBL/GenBank/DDBJ databases">
        <authorList>
            <person name="Liang Q."/>
        </authorList>
    </citation>
    <scope>NUCLEOTIDE SEQUENCE [LARGE SCALE GENOMIC DNA]</scope>
    <source>
        <strain evidence="12 13">V1718</strain>
    </source>
</reference>
<evidence type="ECO:0000256" key="4">
    <source>
        <dbReference type="ARBA" id="ARBA00022723"/>
    </source>
</evidence>
<dbReference type="KEGG" id="bbae:FRD01_00410"/>
<evidence type="ECO:0000256" key="7">
    <source>
        <dbReference type="ARBA" id="ARBA00023134"/>
    </source>
</evidence>
<gene>
    <name evidence="10" type="primary">engB</name>
    <name evidence="12" type="ORF">FRD01_00410</name>
</gene>
<dbReference type="PANTHER" id="PTHR11649">
    <property type="entry name" value="MSS1/TRME-RELATED GTP-BINDING PROTEIN"/>
    <property type="match status" value="1"/>
</dbReference>
<dbReference type="OrthoDB" id="9804921at2"/>